<dbReference type="AlphaFoldDB" id="A0AAV4LIQ2"/>
<evidence type="ECO:0000256" key="1">
    <source>
        <dbReference type="SAM" id="MobiDB-lite"/>
    </source>
</evidence>
<accession>A0AAV4LIQ2</accession>
<comment type="caution">
    <text evidence="2">The sequence shown here is derived from an EMBL/GenBank/DDBJ whole genome shotgun (WGS) entry which is preliminary data.</text>
</comment>
<name>A0AAV4LIQ2_9BACL</name>
<proteinExistence type="predicted"/>
<protein>
    <submittedName>
        <fullName evidence="2">Uncharacterized protein</fullName>
    </submittedName>
</protein>
<reference evidence="2" key="1">
    <citation type="journal article" date="2023" name="Int. J. Syst. Evol. Microbiol.">
        <title>Collibacillus ludicampi gen. nov., sp. nov., a new soil bacterium of the family Alicyclobacillaceae.</title>
        <authorList>
            <person name="Jojima T."/>
            <person name="Ioku Y."/>
            <person name="Fukuta Y."/>
            <person name="Shirasaka N."/>
            <person name="Matsumura Y."/>
            <person name="Mori M."/>
        </authorList>
    </citation>
    <scope>NUCLEOTIDE SEQUENCE</scope>
    <source>
        <strain evidence="2">TP075</strain>
    </source>
</reference>
<dbReference type="Proteomes" id="UP001057291">
    <property type="component" value="Unassembled WGS sequence"/>
</dbReference>
<organism evidence="2 3">
    <name type="scientific">Collibacillus ludicampi</name>
    <dbReference type="NCBI Taxonomy" id="2771369"/>
    <lineage>
        <taxon>Bacteria</taxon>
        <taxon>Bacillati</taxon>
        <taxon>Bacillota</taxon>
        <taxon>Bacilli</taxon>
        <taxon>Bacillales</taxon>
        <taxon>Alicyclobacillaceae</taxon>
        <taxon>Collibacillus</taxon>
    </lineage>
</organism>
<gene>
    <name evidence="2" type="ORF">DNHGIG_31600</name>
</gene>
<keyword evidence="3" id="KW-1185">Reference proteome</keyword>
<evidence type="ECO:0000313" key="2">
    <source>
        <dbReference type="EMBL" id="GIM47611.1"/>
    </source>
</evidence>
<feature type="region of interest" description="Disordered" evidence="1">
    <location>
        <begin position="37"/>
        <end position="62"/>
    </location>
</feature>
<dbReference type="EMBL" id="BOQE01000001">
    <property type="protein sequence ID" value="GIM47611.1"/>
    <property type="molecule type" value="Genomic_DNA"/>
</dbReference>
<evidence type="ECO:0000313" key="3">
    <source>
        <dbReference type="Proteomes" id="UP001057291"/>
    </source>
</evidence>
<sequence length="62" mass="7651">MRLVFQRIQFEGEKPRMSSEKYQVPFQIIKEYAAKNKWTEKRNKHRTTDEQKTTEKKAEIYK</sequence>